<proteinExistence type="predicted"/>
<dbReference type="CDD" id="cd01991">
    <property type="entry name" value="Asn_synthase_B_C"/>
    <property type="match status" value="1"/>
</dbReference>
<dbReference type="PANTHER" id="PTHR43284">
    <property type="entry name" value="ASPARAGINE SYNTHETASE (GLUTAMINE-HYDROLYZING)"/>
    <property type="match status" value="1"/>
</dbReference>
<dbReference type="OrthoDB" id="9763290at2"/>
<dbReference type="EMBL" id="RXNS01000033">
    <property type="protein sequence ID" value="RTQ97318.1"/>
    <property type="molecule type" value="Genomic_DNA"/>
</dbReference>
<evidence type="ECO:0000256" key="1">
    <source>
        <dbReference type="ARBA" id="ARBA00005187"/>
    </source>
</evidence>
<dbReference type="EC" id="6.3.5.4" evidence="2"/>
<evidence type="ECO:0000256" key="2">
    <source>
        <dbReference type="ARBA" id="ARBA00012737"/>
    </source>
</evidence>
<feature type="domain" description="Asparagine synthetase" evidence="4">
    <location>
        <begin position="94"/>
        <end position="442"/>
    </location>
</feature>
<reference evidence="5 6" key="1">
    <citation type="submission" date="2018-12" db="EMBL/GenBank/DDBJ databases">
        <authorList>
            <person name="Yu L."/>
        </authorList>
    </citation>
    <scope>NUCLEOTIDE SEQUENCE [LARGE SCALE GENOMIC DNA]</scope>
    <source>
        <strain evidence="5 6">11S</strain>
    </source>
</reference>
<dbReference type="AlphaFoldDB" id="A0A431UYC7"/>
<dbReference type="Pfam" id="PF00733">
    <property type="entry name" value="Asn_synthase"/>
    <property type="match status" value="1"/>
</dbReference>
<evidence type="ECO:0000256" key="3">
    <source>
        <dbReference type="ARBA" id="ARBA00048741"/>
    </source>
</evidence>
<dbReference type="RefSeq" id="WP_126487077.1">
    <property type="nucleotide sequence ID" value="NZ_RXNS01000033.1"/>
</dbReference>
<dbReference type="PANTHER" id="PTHR43284:SF1">
    <property type="entry name" value="ASPARAGINE SYNTHETASE"/>
    <property type="match status" value="1"/>
</dbReference>
<organism evidence="5 6">
    <name type="scientific">Halomonas nitroreducens</name>
    <dbReference type="NCBI Taxonomy" id="447425"/>
    <lineage>
        <taxon>Bacteria</taxon>
        <taxon>Pseudomonadati</taxon>
        <taxon>Pseudomonadota</taxon>
        <taxon>Gammaproteobacteria</taxon>
        <taxon>Oceanospirillales</taxon>
        <taxon>Halomonadaceae</taxon>
        <taxon>Halomonas</taxon>
    </lineage>
</organism>
<sequence>MNQVFRHKGRSSEKIENLCENEGLSVLEIDRSSLEEYLQFGFVHAPNTIYKDVKRIQPEKTDNNCFGKLDVNTDDSVALIKGELTSAIDRGVIEGRTGLLLSSGLDSCAIAACSRHKLNTYTICFDFRDWNEHAIAEKVSMACGHSHQNIIISIDDLKDNFDEWIETLNQPYAHPNSLATYIAFKKIKSNNEVLMDGTGGDTFFGTLGQSAVQEKLIRKRKIVVDTAEFLRKRLGPSRNASAKIFNLIPDTWAKPVSELLLYPHERAIYFNNWKGFFFNYLCERDACLRDNISSLYGSLSAYRDAHYYQYFKAWGAEASSGRVYMASSATGLSVHLPFIDKQLVKLMSQIPDKVLYSGPGSKQILERIVREKHPQYLYSKKAISCPWSLAFKDDAWRSDLYSLSDELTCFPKEKINKIVDQHVKGNMDHAQRLLNLLVLTRWSKIKRVSVF</sequence>
<dbReference type="InterPro" id="IPR014729">
    <property type="entry name" value="Rossmann-like_a/b/a_fold"/>
</dbReference>
<evidence type="ECO:0000259" key="4">
    <source>
        <dbReference type="Pfam" id="PF00733"/>
    </source>
</evidence>
<dbReference type="SUPFAM" id="SSF52402">
    <property type="entry name" value="Adenine nucleotide alpha hydrolases-like"/>
    <property type="match status" value="1"/>
</dbReference>
<dbReference type="GO" id="GO:0006529">
    <property type="term" value="P:asparagine biosynthetic process"/>
    <property type="evidence" value="ECO:0007669"/>
    <property type="project" value="InterPro"/>
</dbReference>
<comment type="catalytic activity">
    <reaction evidence="3">
        <text>L-aspartate + L-glutamine + ATP + H2O = L-asparagine + L-glutamate + AMP + diphosphate + H(+)</text>
        <dbReference type="Rhea" id="RHEA:12228"/>
        <dbReference type="ChEBI" id="CHEBI:15377"/>
        <dbReference type="ChEBI" id="CHEBI:15378"/>
        <dbReference type="ChEBI" id="CHEBI:29985"/>
        <dbReference type="ChEBI" id="CHEBI:29991"/>
        <dbReference type="ChEBI" id="CHEBI:30616"/>
        <dbReference type="ChEBI" id="CHEBI:33019"/>
        <dbReference type="ChEBI" id="CHEBI:58048"/>
        <dbReference type="ChEBI" id="CHEBI:58359"/>
        <dbReference type="ChEBI" id="CHEBI:456215"/>
        <dbReference type="EC" id="6.3.5.4"/>
    </reaction>
</comment>
<accession>A0A431UYC7</accession>
<dbReference type="InterPro" id="IPR051786">
    <property type="entry name" value="ASN_synthetase/amidase"/>
</dbReference>
<dbReference type="Gene3D" id="3.40.50.620">
    <property type="entry name" value="HUPs"/>
    <property type="match status" value="2"/>
</dbReference>
<dbReference type="Proteomes" id="UP000267400">
    <property type="component" value="Unassembled WGS sequence"/>
</dbReference>
<evidence type="ECO:0000313" key="6">
    <source>
        <dbReference type="Proteomes" id="UP000267400"/>
    </source>
</evidence>
<gene>
    <name evidence="5" type="ORF">EKG36_20195</name>
</gene>
<name>A0A431UYC7_9GAMM</name>
<evidence type="ECO:0000313" key="5">
    <source>
        <dbReference type="EMBL" id="RTQ97318.1"/>
    </source>
</evidence>
<dbReference type="GO" id="GO:0004066">
    <property type="term" value="F:asparagine synthase (glutamine-hydrolyzing) activity"/>
    <property type="evidence" value="ECO:0007669"/>
    <property type="project" value="UniProtKB-EC"/>
</dbReference>
<dbReference type="InterPro" id="IPR001962">
    <property type="entry name" value="Asn_synthase"/>
</dbReference>
<protein>
    <recommendedName>
        <fullName evidence="2">asparagine synthase (glutamine-hydrolyzing)</fullName>
        <ecNumber evidence="2">6.3.5.4</ecNumber>
    </recommendedName>
</protein>
<keyword evidence="6" id="KW-1185">Reference proteome</keyword>
<comment type="caution">
    <text evidence="5">The sequence shown here is derived from an EMBL/GenBank/DDBJ whole genome shotgun (WGS) entry which is preliminary data.</text>
</comment>
<comment type="pathway">
    <text evidence="1">Amino-acid biosynthesis; L-asparagine biosynthesis; L-asparagine from L-aspartate (L-Gln route): step 1/1.</text>
</comment>